<gene>
    <name evidence="1" type="ORF">H0A72_21775</name>
</gene>
<evidence type="ECO:0000313" key="1">
    <source>
        <dbReference type="EMBL" id="NYT51943.1"/>
    </source>
</evidence>
<comment type="caution">
    <text evidence="1">The sequence shown here is derived from an EMBL/GenBank/DDBJ whole genome shotgun (WGS) entry which is preliminary data.</text>
</comment>
<protein>
    <submittedName>
        <fullName evidence="1">Uncharacterized protein</fullName>
    </submittedName>
</protein>
<organism evidence="1 2">
    <name type="scientific">Parapusillimonas granuli</name>
    <dbReference type="NCBI Taxonomy" id="380911"/>
    <lineage>
        <taxon>Bacteria</taxon>
        <taxon>Pseudomonadati</taxon>
        <taxon>Pseudomonadota</taxon>
        <taxon>Betaproteobacteria</taxon>
        <taxon>Burkholderiales</taxon>
        <taxon>Alcaligenaceae</taxon>
        <taxon>Parapusillimonas</taxon>
    </lineage>
</organism>
<proteinExistence type="predicted"/>
<dbReference type="EMBL" id="JACCEM010000022">
    <property type="protein sequence ID" value="NYT51943.1"/>
    <property type="molecule type" value="Genomic_DNA"/>
</dbReference>
<sequence>MIDDPDELTRWIPVLTRNQDVLSQRLVAHALAERWGLRGLAWTLNVFDDELRDIWADGQGLAGAPASTTAAAASVLGIGIWQARFLAEELSLSSFVTDESRSDLISQARARWPELNEAPGEVALLALVLSGHTFTPRGFWRRLLDGPEGTTRV</sequence>
<evidence type="ECO:0000313" key="2">
    <source>
        <dbReference type="Proteomes" id="UP000559809"/>
    </source>
</evidence>
<dbReference type="AlphaFoldDB" id="A0A853G4Y3"/>
<accession>A0A853G4Y3</accession>
<name>A0A853G4Y3_9BURK</name>
<reference evidence="1 2" key="1">
    <citation type="submission" date="2020-07" db="EMBL/GenBank/DDBJ databases">
        <title>Taxonomic revisions and descriptions of new bacterial species based on genomic comparisons in the high-G+C-content subgroup of the family Alcaligenaceae.</title>
        <authorList>
            <person name="Szabo A."/>
            <person name="Felfoldi T."/>
        </authorList>
    </citation>
    <scope>NUCLEOTIDE SEQUENCE [LARGE SCALE GENOMIC DNA]</scope>
    <source>
        <strain evidence="1 2">LMG 24012</strain>
    </source>
</reference>
<dbReference type="RefSeq" id="WP_180158614.1">
    <property type="nucleotide sequence ID" value="NZ_JACCEM010000022.1"/>
</dbReference>
<keyword evidence="2" id="KW-1185">Reference proteome</keyword>
<dbReference type="Proteomes" id="UP000559809">
    <property type="component" value="Unassembled WGS sequence"/>
</dbReference>